<evidence type="ECO:0000313" key="4">
    <source>
        <dbReference type="EMBL" id="TKA82673.1"/>
    </source>
</evidence>
<keyword evidence="5" id="KW-1185">Reference proteome</keyword>
<organism evidence="4 5">
    <name type="scientific">Friedmanniomyces simplex</name>
    <dbReference type="NCBI Taxonomy" id="329884"/>
    <lineage>
        <taxon>Eukaryota</taxon>
        <taxon>Fungi</taxon>
        <taxon>Dikarya</taxon>
        <taxon>Ascomycota</taxon>
        <taxon>Pezizomycotina</taxon>
        <taxon>Dothideomycetes</taxon>
        <taxon>Dothideomycetidae</taxon>
        <taxon>Mycosphaerellales</taxon>
        <taxon>Teratosphaeriaceae</taxon>
        <taxon>Friedmanniomyces</taxon>
    </lineage>
</organism>
<evidence type="ECO:0000313" key="5">
    <source>
        <dbReference type="Proteomes" id="UP000309340"/>
    </source>
</evidence>
<dbReference type="Pfam" id="PF00732">
    <property type="entry name" value="GMC_oxred_N"/>
    <property type="match status" value="1"/>
</dbReference>
<feature type="domain" description="Glucose-methanol-choline oxidoreductase C-terminal" evidence="3">
    <location>
        <begin position="149"/>
        <end position="270"/>
    </location>
</feature>
<dbReference type="Proteomes" id="UP000309340">
    <property type="component" value="Unassembled WGS sequence"/>
</dbReference>
<proteinExistence type="inferred from homology"/>
<gene>
    <name evidence="4" type="ORF">B0A55_01469</name>
</gene>
<dbReference type="PANTHER" id="PTHR11552">
    <property type="entry name" value="GLUCOSE-METHANOL-CHOLINE GMC OXIDOREDUCTASE"/>
    <property type="match status" value="1"/>
</dbReference>
<dbReference type="InterPro" id="IPR036188">
    <property type="entry name" value="FAD/NAD-bd_sf"/>
</dbReference>
<dbReference type="STRING" id="329884.A0A4U0Y3F9"/>
<sequence>MTVKARKMVLVSWGALGSPLVLERSAVGSRDILKEASVSVAADVPGVGTNYQDHNLMCWPSKTNLGSPDTLDALRSGRMTPEEAVANSLMQYSRCDMHIKYRPSEEEVKELASEFEEHWKAEYCDLPSKALLIMTSVGAGPDWEDQTSFETGFFTQDVHIKKQIYGYRVFPAGSEAALVDLNAPLAEYGKPLNKIKYTADDDKAIDHFLRKDIGTTWHSMGTCAMKPWNQGGVVDKKLNVYGTQGLKVVDLSIWAENVGANTQITAYTIGEKGMEIIMRELGLAGAKQEGGRLNGHAH</sequence>
<comment type="caution">
    <text evidence="4">The sequence shown here is derived from an EMBL/GenBank/DDBJ whole genome shotgun (WGS) entry which is preliminary data.</text>
</comment>
<dbReference type="GO" id="GO:0050660">
    <property type="term" value="F:flavin adenine dinucleotide binding"/>
    <property type="evidence" value="ECO:0007669"/>
    <property type="project" value="InterPro"/>
</dbReference>
<evidence type="ECO:0008006" key="6">
    <source>
        <dbReference type="Google" id="ProtNLM"/>
    </source>
</evidence>
<dbReference type="SUPFAM" id="SSF51905">
    <property type="entry name" value="FAD/NAD(P)-binding domain"/>
    <property type="match status" value="1"/>
</dbReference>
<feature type="domain" description="Glucose-methanol-choline oxidoreductase N-terminal" evidence="2">
    <location>
        <begin position="3"/>
        <end position="54"/>
    </location>
</feature>
<dbReference type="Pfam" id="PF05199">
    <property type="entry name" value="GMC_oxred_C"/>
    <property type="match status" value="1"/>
</dbReference>
<dbReference type="InterPro" id="IPR000172">
    <property type="entry name" value="GMC_OxRdtase_N"/>
</dbReference>
<evidence type="ECO:0000259" key="3">
    <source>
        <dbReference type="Pfam" id="PF05199"/>
    </source>
</evidence>
<dbReference type="AlphaFoldDB" id="A0A4U0Y3F9"/>
<dbReference type="Gene3D" id="3.50.50.60">
    <property type="entry name" value="FAD/NAD(P)-binding domain"/>
    <property type="match status" value="2"/>
</dbReference>
<evidence type="ECO:0000256" key="1">
    <source>
        <dbReference type="ARBA" id="ARBA00010790"/>
    </source>
</evidence>
<dbReference type="EMBL" id="NAJQ01000028">
    <property type="protein sequence ID" value="TKA82673.1"/>
    <property type="molecule type" value="Genomic_DNA"/>
</dbReference>
<dbReference type="GO" id="GO:0016614">
    <property type="term" value="F:oxidoreductase activity, acting on CH-OH group of donors"/>
    <property type="evidence" value="ECO:0007669"/>
    <property type="project" value="InterPro"/>
</dbReference>
<dbReference type="Gene3D" id="3.30.560.10">
    <property type="entry name" value="Glucose Oxidase, domain 3"/>
    <property type="match status" value="1"/>
</dbReference>
<dbReference type="PANTHER" id="PTHR11552:SF78">
    <property type="entry name" value="GLUCOSE-METHANOL-CHOLINE OXIDOREDUCTASE N-TERMINAL DOMAIN-CONTAINING PROTEIN"/>
    <property type="match status" value="1"/>
</dbReference>
<reference evidence="4 5" key="1">
    <citation type="submission" date="2017-03" db="EMBL/GenBank/DDBJ databases">
        <title>Genomes of endolithic fungi from Antarctica.</title>
        <authorList>
            <person name="Coleine C."/>
            <person name="Masonjones S."/>
            <person name="Stajich J.E."/>
        </authorList>
    </citation>
    <scope>NUCLEOTIDE SEQUENCE [LARGE SCALE GENOMIC DNA]</scope>
    <source>
        <strain evidence="4 5">CCFEE 5184</strain>
    </source>
</reference>
<name>A0A4U0Y3F9_9PEZI</name>
<dbReference type="OrthoDB" id="269227at2759"/>
<dbReference type="InterPro" id="IPR012132">
    <property type="entry name" value="GMC_OxRdtase"/>
</dbReference>
<comment type="similarity">
    <text evidence="1">Belongs to the GMC oxidoreductase family.</text>
</comment>
<accession>A0A4U0Y3F9</accession>
<evidence type="ECO:0000259" key="2">
    <source>
        <dbReference type="Pfam" id="PF00732"/>
    </source>
</evidence>
<dbReference type="InterPro" id="IPR007867">
    <property type="entry name" value="GMC_OxRtase_C"/>
</dbReference>
<protein>
    <recommendedName>
        <fullName evidence="6">Glucose-methanol-choline oxidoreductase N-terminal domain-containing protein</fullName>
    </recommendedName>
</protein>